<dbReference type="AlphaFoldDB" id="A0A8K0JSP6"/>
<dbReference type="PROSITE" id="PS50014">
    <property type="entry name" value="BROMODOMAIN_2"/>
    <property type="match status" value="1"/>
</dbReference>
<dbReference type="PANTHER" id="PTHR15398:SF4">
    <property type="entry name" value="BROMODOMAIN-CONTAINING PROTEIN 8 ISOFORM X1"/>
    <property type="match status" value="1"/>
</dbReference>
<evidence type="ECO:0000259" key="4">
    <source>
        <dbReference type="PROSITE" id="PS50014"/>
    </source>
</evidence>
<evidence type="ECO:0000313" key="6">
    <source>
        <dbReference type="Proteomes" id="UP000812966"/>
    </source>
</evidence>
<dbReference type="GO" id="GO:0006325">
    <property type="term" value="P:chromatin organization"/>
    <property type="evidence" value="ECO:0007669"/>
    <property type="project" value="UniProtKB-ARBA"/>
</dbReference>
<proteinExistence type="predicted"/>
<dbReference type="Pfam" id="PF00439">
    <property type="entry name" value="Bromodomain"/>
    <property type="match status" value="1"/>
</dbReference>
<dbReference type="SMART" id="SM00297">
    <property type="entry name" value="BROMO"/>
    <property type="match status" value="1"/>
</dbReference>
<sequence length="136" mass="15580">MPETTASRKTRSATNATMTETTTRQFKNKMNQLHQEVLGHKHGPIFNAAVRASDAPGYYDVVKRPMDLKKIKANIKNGTIRTIDDFQRDLYLMFCNAMMYNKPTSEVHHMAEEMMEWCEGKISDYKNAEALATSRS</sequence>
<evidence type="ECO:0000256" key="1">
    <source>
        <dbReference type="ARBA" id="ARBA00023117"/>
    </source>
</evidence>
<evidence type="ECO:0000256" key="2">
    <source>
        <dbReference type="PROSITE-ProRule" id="PRU00035"/>
    </source>
</evidence>
<dbReference type="PRINTS" id="PR00503">
    <property type="entry name" value="BROMODOMAIN"/>
</dbReference>
<dbReference type="EMBL" id="JABELV010000001">
    <property type="protein sequence ID" value="KAG7580097.1"/>
    <property type="molecule type" value="Genomic_DNA"/>
</dbReference>
<dbReference type="Proteomes" id="UP000812966">
    <property type="component" value="Unassembled WGS sequence"/>
</dbReference>
<keyword evidence="1 2" id="KW-0103">Bromodomain</keyword>
<dbReference type="OrthoDB" id="1742084at2759"/>
<gene>
    <name evidence="5" type="ORF">FFLO_00068</name>
</gene>
<reference evidence="5" key="1">
    <citation type="submission" date="2020-04" db="EMBL/GenBank/DDBJ databases">
        <title>Analysis of mating type loci in Filobasidium floriforme.</title>
        <authorList>
            <person name="Nowrousian M."/>
        </authorList>
    </citation>
    <scope>NUCLEOTIDE SEQUENCE</scope>
    <source>
        <strain evidence="5">CBS 6242</strain>
    </source>
</reference>
<dbReference type="SUPFAM" id="SSF47370">
    <property type="entry name" value="Bromodomain"/>
    <property type="match status" value="1"/>
</dbReference>
<accession>A0A8K0JSP6</accession>
<dbReference type="InterPro" id="IPR001487">
    <property type="entry name" value="Bromodomain"/>
</dbReference>
<comment type="caution">
    <text evidence="5">The sequence shown here is derived from an EMBL/GenBank/DDBJ whole genome shotgun (WGS) entry which is preliminary data.</text>
</comment>
<feature type="domain" description="Bromo" evidence="4">
    <location>
        <begin position="38"/>
        <end position="108"/>
    </location>
</feature>
<dbReference type="InterPro" id="IPR036427">
    <property type="entry name" value="Bromodomain-like_sf"/>
</dbReference>
<feature type="region of interest" description="Disordered" evidence="3">
    <location>
        <begin position="1"/>
        <end position="20"/>
    </location>
</feature>
<protein>
    <recommendedName>
        <fullName evidence="4">Bromo domain-containing protein</fullName>
    </recommendedName>
</protein>
<organism evidence="5 6">
    <name type="scientific">Filobasidium floriforme</name>
    <dbReference type="NCBI Taxonomy" id="5210"/>
    <lineage>
        <taxon>Eukaryota</taxon>
        <taxon>Fungi</taxon>
        <taxon>Dikarya</taxon>
        <taxon>Basidiomycota</taxon>
        <taxon>Agaricomycotina</taxon>
        <taxon>Tremellomycetes</taxon>
        <taxon>Filobasidiales</taxon>
        <taxon>Filobasidiaceae</taxon>
        <taxon>Filobasidium</taxon>
    </lineage>
</organism>
<keyword evidence="6" id="KW-1185">Reference proteome</keyword>
<evidence type="ECO:0000256" key="3">
    <source>
        <dbReference type="SAM" id="MobiDB-lite"/>
    </source>
</evidence>
<dbReference type="GO" id="GO:0035267">
    <property type="term" value="C:NuA4 histone acetyltransferase complex"/>
    <property type="evidence" value="ECO:0007669"/>
    <property type="project" value="TreeGrafter"/>
</dbReference>
<dbReference type="Gene3D" id="1.20.920.10">
    <property type="entry name" value="Bromodomain-like"/>
    <property type="match status" value="1"/>
</dbReference>
<dbReference type="PANTHER" id="PTHR15398">
    <property type="entry name" value="BROMODOMAIN-CONTAINING PROTEIN 8"/>
    <property type="match status" value="1"/>
</dbReference>
<name>A0A8K0JSP6_9TREE</name>
<evidence type="ECO:0000313" key="5">
    <source>
        <dbReference type="EMBL" id="KAG7580097.1"/>
    </source>
</evidence>